<accession>A0A1Z4LM53</accession>
<evidence type="ECO:0000313" key="2">
    <source>
        <dbReference type="Proteomes" id="UP000218418"/>
    </source>
</evidence>
<gene>
    <name evidence="1" type="ORF">NIES267_17960</name>
</gene>
<name>A0A1Z4LM53_9CYAN</name>
<dbReference type="Proteomes" id="UP000218418">
    <property type="component" value="Chromosome"/>
</dbReference>
<protein>
    <submittedName>
        <fullName evidence="1">Uncharacterized protein</fullName>
    </submittedName>
</protein>
<reference evidence="1 2" key="1">
    <citation type="submission" date="2017-06" db="EMBL/GenBank/DDBJ databases">
        <title>Genome sequencing of cyanobaciteial culture collection at National Institute for Environmental Studies (NIES).</title>
        <authorList>
            <person name="Hirose Y."/>
            <person name="Shimura Y."/>
            <person name="Fujisawa T."/>
            <person name="Nakamura Y."/>
            <person name="Kawachi M."/>
        </authorList>
    </citation>
    <scope>NUCLEOTIDE SEQUENCE [LARGE SCALE GENOMIC DNA]</scope>
    <source>
        <strain evidence="1 2">NIES-267</strain>
    </source>
</reference>
<dbReference type="EMBL" id="AP018227">
    <property type="protein sequence ID" value="BAY82317.1"/>
    <property type="molecule type" value="Genomic_DNA"/>
</dbReference>
<sequence length="98" mass="11499">MKLSVEMQSQLIVTCTKDLTHLKYGSLSKWSLYNNFTVKYEWHCPEKDNHRKQEIAFENLPLEIQILIAKKAIKSPLLKTLDDEKQLMLVHLAVMNNQ</sequence>
<proteinExistence type="predicted"/>
<dbReference type="OrthoDB" id="9840506at2"/>
<dbReference type="AlphaFoldDB" id="A0A1Z4LM53"/>
<organism evidence="1 2">
    <name type="scientific">Calothrix parasitica NIES-267</name>
    <dbReference type="NCBI Taxonomy" id="1973488"/>
    <lineage>
        <taxon>Bacteria</taxon>
        <taxon>Bacillati</taxon>
        <taxon>Cyanobacteriota</taxon>
        <taxon>Cyanophyceae</taxon>
        <taxon>Nostocales</taxon>
        <taxon>Calotrichaceae</taxon>
        <taxon>Calothrix</taxon>
    </lineage>
</organism>
<evidence type="ECO:0000313" key="1">
    <source>
        <dbReference type="EMBL" id="BAY82317.1"/>
    </source>
</evidence>
<keyword evidence="2" id="KW-1185">Reference proteome</keyword>